<dbReference type="Proteomes" id="UP000198424">
    <property type="component" value="Unassembled WGS sequence"/>
</dbReference>
<dbReference type="EMBL" id="MUGY01000024">
    <property type="protein sequence ID" value="OXA92034.1"/>
    <property type="molecule type" value="Genomic_DNA"/>
</dbReference>
<reference evidence="1 3" key="1">
    <citation type="submission" date="2014-07" db="EMBL/GenBank/DDBJ databases">
        <title>Genome of Flavobacterium hydatis DSM 2063.</title>
        <authorList>
            <person name="Pipes S.E."/>
            <person name="Stropko S.J."/>
            <person name="Newman J.D."/>
        </authorList>
    </citation>
    <scope>NUCLEOTIDE SEQUENCE [LARGE SCALE GENOMIC DNA]</scope>
    <source>
        <strain evidence="1 3">DSM 2063</strain>
    </source>
</reference>
<protein>
    <submittedName>
        <fullName evidence="1">Uncharacterized protein</fullName>
    </submittedName>
</protein>
<sequence length="198" mass="22943">MNRDIKPLDFFQYKPFSKNSVNFTFLAKLAGLKMKGDREQIQNEAIAYIDGIAPYESQYVSNPNDLEGNIGKFKSFYNILNKDKNFAQIIEQTCLFFNTNVNDFLIYLKSDSYLENKERLWESYFALIIEMGFQSENRTAIIKAIGLCNFLETIFNHLDDNKLKTTLNTTKLISLFNANIILDKDIFPLPSSSYISFN</sequence>
<dbReference type="OrthoDB" id="8563833at2"/>
<keyword evidence="4" id="KW-1185">Reference proteome</keyword>
<comment type="caution">
    <text evidence="1">The sequence shown here is derived from an EMBL/GenBank/DDBJ whole genome shotgun (WGS) entry which is preliminary data.</text>
</comment>
<dbReference type="AlphaFoldDB" id="A0A086A7D7"/>
<evidence type="ECO:0000313" key="4">
    <source>
        <dbReference type="Proteomes" id="UP000198424"/>
    </source>
</evidence>
<gene>
    <name evidence="2" type="ORF">B0A62_16710</name>
    <name evidence="1" type="ORF">IW20_18635</name>
</gene>
<accession>A0A086A7D7</accession>
<organism evidence="1 3">
    <name type="scientific">Flavobacterium hydatis</name>
    <name type="common">Cytophaga aquatilis</name>
    <dbReference type="NCBI Taxonomy" id="991"/>
    <lineage>
        <taxon>Bacteria</taxon>
        <taxon>Pseudomonadati</taxon>
        <taxon>Bacteroidota</taxon>
        <taxon>Flavobacteriia</taxon>
        <taxon>Flavobacteriales</taxon>
        <taxon>Flavobacteriaceae</taxon>
        <taxon>Flavobacterium</taxon>
    </lineage>
</organism>
<evidence type="ECO:0000313" key="1">
    <source>
        <dbReference type="EMBL" id="KFF12601.1"/>
    </source>
</evidence>
<evidence type="ECO:0000313" key="3">
    <source>
        <dbReference type="Proteomes" id="UP000028712"/>
    </source>
</evidence>
<evidence type="ECO:0000313" key="2">
    <source>
        <dbReference type="EMBL" id="OXA92034.1"/>
    </source>
</evidence>
<reference evidence="2 4" key="2">
    <citation type="submission" date="2016-11" db="EMBL/GenBank/DDBJ databases">
        <title>Whole genomes of Flavobacteriaceae.</title>
        <authorList>
            <person name="Stine C."/>
            <person name="Li C."/>
            <person name="Tadesse D."/>
        </authorList>
    </citation>
    <scope>NUCLEOTIDE SEQUENCE [LARGE SCALE GENOMIC DNA]</scope>
    <source>
        <strain evidence="2 4">ATCC 29551</strain>
    </source>
</reference>
<proteinExistence type="predicted"/>
<dbReference type="RefSeq" id="WP_035625599.1">
    <property type="nucleotide sequence ID" value="NZ_JBEWQG010000034.1"/>
</dbReference>
<name>A0A086A7D7_FLAHY</name>
<dbReference type="EMBL" id="JPRM01000031">
    <property type="protein sequence ID" value="KFF12601.1"/>
    <property type="molecule type" value="Genomic_DNA"/>
</dbReference>
<dbReference type="Proteomes" id="UP000028712">
    <property type="component" value="Unassembled WGS sequence"/>
</dbReference>
<dbReference type="STRING" id="991.IW20_18635"/>